<feature type="region of interest" description="Disordered" evidence="1">
    <location>
        <begin position="1"/>
        <end position="92"/>
    </location>
</feature>
<sequence>MWHTQPFPHRTSHHLSQLHAHHPAPNSVPSHHPSHPIQVPIPSQGQKLTTQAPNSASSQETLLPNPTPTDRKRHPQSHLLAPRPPRLPADGWTRTSYMKRQDARYGMDHVGMCGRIRMG</sequence>
<dbReference type="Proteomes" id="UP000800041">
    <property type="component" value="Unassembled WGS sequence"/>
</dbReference>
<feature type="compositionally biased region" description="Polar residues" evidence="1">
    <location>
        <begin position="45"/>
        <end position="64"/>
    </location>
</feature>
<evidence type="ECO:0000256" key="1">
    <source>
        <dbReference type="SAM" id="MobiDB-lite"/>
    </source>
</evidence>
<organism evidence="2 3">
    <name type="scientific">Aulographum hederae CBS 113979</name>
    <dbReference type="NCBI Taxonomy" id="1176131"/>
    <lineage>
        <taxon>Eukaryota</taxon>
        <taxon>Fungi</taxon>
        <taxon>Dikarya</taxon>
        <taxon>Ascomycota</taxon>
        <taxon>Pezizomycotina</taxon>
        <taxon>Dothideomycetes</taxon>
        <taxon>Pleosporomycetidae</taxon>
        <taxon>Aulographales</taxon>
        <taxon>Aulographaceae</taxon>
    </lineage>
</organism>
<reference evidence="2" key="1">
    <citation type="journal article" date="2020" name="Stud. Mycol.">
        <title>101 Dothideomycetes genomes: a test case for predicting lifestyles and emergence of pathogens.</title>
        <authorList>
            <person name="Haridas S."/>
            <person name="Albert R."/>
            <person name="Binder M."/>
            <person name="Bloem J."/>
            <person name="Labutti K."/>
            <person name="Salamov A."/>
            <person name="Andreopoulos B."/>
            <person name="Baker S."/>
            <person name="Barry K."/>
            <person name="Bills G."/>
            <person name="Bluhm B."/>
            <person name="Cannon C."/>
            <person name="Castanera R."/>
            <person name="Culley D."/>
            <person name="Daum C."/>
            <person name="Ezra D."/>
            <person name="Gonzalez J."/>
            <person name="Henrissat B."/>
            <person name="Kuo A."/>
            <person name="Liang C."/>
            <person name="Lipzen A."/>
            <person name="Lutzoni F."/>
            <person name="Magnuson J."/>
            <person name="Mondo S."/>
            <person name="Nolan M."/>
            <person name="Ohm R."/>
            <person name="Pangilinan J."/>
            <person name="Park H.-J."/>
            <person name="Ramirez L."/>
            <person name="Alfaro M."/>
            <person name="Sun H."/>
            <person name="Tritt A."/>
            <person name="Yoshinaga Y."/>
            <person name="Zwiers L.-H."/>
            <person name="Turgeon B."/>
            <person name="Goodwin S."/>
            <person name="Spatafora J."/>
            <person name="Crous P."/>
            <person name="Grigoriev I."/>
        </authorList>
    </citation>
    <scope>NUCLEOTIDE SEQUENCE</scope>
    <source>
        <strain evidence="2">CBS 113979</strain>
    </source>
</reference>
<feature type="compositionally biased region" description="Low complexity" evidence="1">
    <location>
        <begin position="23"/>
        <end position="44"/>
    </location>
</feature>
<dbReference type="AlphaFoldDB" id="A0A6G1HAT3"/>
<protein>
    <submittedName>
        <fullName evidence="2">Uncharacterized protein</fullName>
    </submittedName>
</protein>
<proteinExistence type="predicted"/>
<evidence type="ECO:0000313" key="2">
    <source>
        <dbReference type="EMBL" id="KAF1990321.1"/>
    </source>
</evidence>
<evidence type="ECO:0000313" key="3">
    <source>
        <dbReference type="Proteomes" id="UP000800041"/>
    </source>
</evidence>
<gene>
    <name evidence="2" type="ORF">K402DRAFT_389947</name>
</gene>
<keyword evidence="3" id="KW-1185">Reference proteome</keyword>
<dbReference type="EMBL" id="ML977142">
    <property type="protein sequence ID" value="KAF1990321.1"/>
    <property type="molecule type" value="Genomic_DNA"/>
</dbReference>
<accession>A0A6G1HAT3</accession>
<name>A0A6G1HAT3_9PEZI</name>